<keyword evidence="5" id="KW-1185">Reference proteome</keyword>
<dbReference type="SUPFAM" id="SSF55729">
    <property type="entry name" value="Acyl-CoA N-acyltransferases (Nat)"/>
    <property type="match status" value="1"/>
</dbReference>
<dbReference type="PANTHER" id="PTHR43877">
    <property type="entry name" value="AMINOALKYLPHOSPHONATE N-ACETYLTRANSFERASE-RELATED-RELATED"/>
    <property type="match status" value="1"/>
</dbReference>
<name>A0AA41ZDA5_9GAMM</name>
<dbReference type="RefSeq" id="WP_250936549.1">
    <property type="nucleotide sequence ID" value="NZ_JAMLJK010000001.1"/>
</dbReference>
<dbReference type="InterPro" id="IPR050832">
    <property type="entry name" value="Bact_Acetyltransf"/>
</dbReference>
<evidence type="ECO:0000256" key="2">
    <source>
        <dbReference type="ARBA" id="ARBA00023315"/>
    </source>
</evidence>
<dbReference type="AlphaFoldDB" id="A0AA41ZDA5"/>
<dbReference type="PROSITE" id="PS51186">
    <property type="entry name" value="GNAT"/>
    <property type="match status" value="1"/>
</dbReference>
<evidence type="ECO:0000259" key="3">
    <source>
        <dbReference type="PROSITE" id="PS51186"/>
    </source>
</evidence>
<dbReference type="InterPro" id="IPR016181">
    <property type="entry name" value="Acyl_CoA_acyltransferase"/>
</dbReference>
<evidence type="ECO:0000313" key="4">
    <source>
        <dbReference type="EMBL" id="MCX2523217.1"/>
    </source>
</evidence>
<gene>
    <name evidence="4" type="ORF">OQ287_03100</name>
</gene>
<comment type="caution">
    <text evidence="4">The sequence shown here is derived from an EMBL/GenBank/DDBJ whole genome shotgun (WGS) entry which is preliminary data.</text>
</comment>
<evidence type="ECO:0000313" key="5">
    <source>
        <dbReference type="Proteomes" id="UP001165678"/>
    </source>
</evidence>
<dbReference type="InterPro" id="IPR000182">
    <property type="entry name" value="GNAT_dom"/>
</dbReference>
<keyword evidence="2" id="KW-0012">Acyltransferase</keyword>
<reference evidence="4" key="1">
    <citation type="submission" date="2022-11" db="EMBL/GenBank/DDBJ databases">
        <title>Larsenimonas rhizosphaerae sp. nov., isolated from a tidal mudflat.</title>
        <authorList>
            <person name="Lee S.D."/>
            <person name="Kim I.S."/>
        </authorList>
    </citation>
    <scope>NUCLEOTIDE SEQUENCE</scope>
    <source>
        <strain evidence="4">GH2-1</strain>
    </source>
</reference>
<dbReference type="Proteomes" id="UP001165678">
    <property type="component" value="Unassembled WGS sequence"/>
</dbReference>
<feature type="domain" description="N-acetyltransferase" evidence="3">
    <location>
        <begin position="3"/>
        <end position="150"/>
    </location>
</feature>
<organism evidence="4 5">
    <name type="scientific">Larsenimonas rhizosphaerae</name>
    <dbReference type="NCBI Taxonomy" id="2944682"/>
    <lineage>
        <taxon>Bacteria</taxon>
        <taxon>Pseudomonadati</taxon>
        <taxon>Pseudomonadota</taxon>
        <taxon>Gammaproteobacteria</taxon>
        <taxon>Oceanospirillales</taxon>
        <taxon>Halomonadaceae</taxon>
        <taxon>Larsenimonas</taxon>
    </lineage>
</organism>
<dbReference type="EMBL" id="JAPIVE010000001">
    <property type="protein sequence ID" value="MCX2523217.1"/>
    <property type="molecule type" value="Genomic_DNA"/>
</dbReference>
<accession>A0AA41ZDA5</accession>
<dbReference type="Pfam" id="PF00583">
    <property type="entry name" value="Acetyltransf_1"/>
    <property type="match status" value="1"/>
</dbReference>
<protein>
    <submittedName>
        <fullName evidence="4">N-acetyltransferase</fullName>
    </submittedName>
</protein>
<dbReference type="Gene3D" id="3.40.630.30">
    <property type="match status" value="1"/>
</dbReference>
<dbReference type="PANTHER" id="PTHR43877:SF2">
    <property type="entry name" value="AMINOALKYLPHOSPHONATE N-ACETYLTRANSFERASE-RELATED"/>
    <property type="match status" value="1"/>
</dbReference>
<keyword evidence="1" id="KW-0808">Transferase</keyword>
<evidence type="ECO:0000256" key="1">
    <source>
        <dbReference type="ARBA" id="ARBA00022679"/>
    </source>
</evidence>
<dbReference type="CDD" id="cd04301">
    <property type="entry name" value="NAT_SF"/>
    <property type="match status" value="1"/>
</dbReference>
<sequence>MTASVRLATPDDLDRLWQLETTCFSDDDDRFSRRQLRYLLTRAKAITLVCGDETLWGYATLLIRRASGFGRIYSLCVAPDARGQGGGEALLEALEAQAQSLGLDQLRLEVRVDNDRALRLYQRRGYDRTAWLDDYYSDGCAGWKMIKWLTPTAPAPQPETQEPGR</sequence>
<dbReference type="GO" id="GO:0016747">
    <property type="term" value="F:acyltransferase activity, transferring groups other than amino-acyl groups"/>
    <property type="evidence" value="ECO:0007669"/>
    <property type="project" value="InterPro"/>
</dbReference>
<proteinExistence type="predicted"/>